<feature type="binding site" evidence="5">
    <location>
        <position position="84"/>
    </location>
    <ligand>
        <name>S-adenosyl-L-methionine</name>
        <dbReference type="ChEBI" id="CHEBI:59789"/>
    </ligand>
</feature>
<dbReference type="Proteomes" id="UP000067626">
    <property type="component" value="Chromosome"/>
</dbReference>
<dbReference type="PROSITE" id="PS51608">
    <property type="entry name" value="SAM_MT_UBIE"/>
    <property type="match status" value="1"/>
</dbReference>
<dbReference type="UniPathway" id="UPA00232"/>
<dbReference type="PANTHER" id="PTHR43591">
    <property type="entry name" value="METHYLTRANSFERASE"/>
    <property type="match status" value="1"/>
</dbReference>
<evidence type="ECO:0000256" key="3">
    <source>
        <dbReference type="ARBA" id="ARBA00022679"/>
    </source>
</evidence>
<reference evidence="7 8" key="1">
    <citation type="submission" date="2015-07" db="EMBL/GenBank/DDBJ databases">
        <title>Genome analysis of myxobacterium Chondromyces crocatus Cm c5 reveals a high potential for natural compound synthesis and the genetic basis for the loss of fruiting body formation.</title>
        <authorList>
            <person name="Zaburannyi N."/>
            <person name="Bunk B."/>
            <person name="Maier J."/>
            <person name="Overmann J."/>
            <person name="Mueller R."/>
        </authorList>
    </citation>
    <scope>NUCLEOTIDE SEQUENCE [LARGE SCALE GENOMIC DNA]</scope>
    <source>
        <strain evidence="7 8">Cm c5</strain>
    </source>
</reference>
<dbReference type="KEGG" id="ccro:CMC5_043550"/>
<dbReference type="Gene3D" id="3.40.50.150">
    <property type="entry name" value="Vaccinia Virus protein VP39"/>
    <property type="match status" value="1"/>
</dbReference>
<comment type="caution">
    <text evidence="5">Lacks conserved residue(s) required for the propagation of feature annotation.</text>
</comment>
<organism evidence="7 8">
    <name type="scientific">Chondromyces crocatus</name>
    <dbReference type="NCBI Taxonomy" id="52"/>
    <lineage>
        <taxon>Bacteria</taxon>
        <taxon>Pseudomonadati</taxon>
        <taxon>Myxococcota</taxon>
        <taxon>Polyangia</taxon>
        <taxon>Polyangiales</taxon>
        <taxon>Polyangiaceae</taxon>
        <taxon>Chondromyces</taxon>
    </lineage>
</organism>
<dbReference type="InterPro" id="IPR029063">
    <property type="entry name" value="SAM-dependent_MTases_sf"/>
</dbReference>
<evidence type="ECO:0000313" key="8">
    <source>
        <dbReference type="Proteomes" id="UP000067626"/>
    </source>
</evidence>
<comment type="similarity">
    <text evidence="5">Belongs to the class I-like SAM-binding methyltransferase superfamily. MenG/UbiE family.</text>
</comment>
<evidence type="ECO:0000256" key="5">
    <source>
        <dbReference type="HAMAP-Rule" id="MF_01813"/>
    </source>
</evidence>
<keyword evidence="8" id="KW-1185">Reference proteome</keyword>
<keyword evidence="7" id="KW-0830">Ubiquinone</keyword>
<dbReference type="GO" id="GO:0009234">
    <property type="term" value="P:menaquinone biosynthetic process"/>
    <property type="evidence" value="ECO:0007669"/>
    <property type="project" value="UniProtKB-UniRule"/>
</dbReference>
<keyword evidence="4 5" id="KW-0949">S-adenosyl-L-methionine</keyword>
<evidence type="ECO:0000256" key="2">
    <source>
        <dbReference type="ARBA" id="ARBA00022603"/>
    </source>
</evidence>
<evidence type="ECO:0000256" key="1">
    <source>
        <dbReference type="ARBA" id="ARBA00022428"/>
    </source>
</evidence>
<dbReference type="RefSeq" id="WP_050432170.1">
    <property type="nucleotide sequence ID" value="NZ_CP012159.1"/>
</dbReference>
<comment type="pathway">
    <text evidence="5">Quinol/quinone metabolism; menaquinone biosynthesis; menaquinol from 1,4-dihydroxy-2-naphthoate: step 2/2.</text>
</comment>
<dbReference type="PANTHER" id="PTHR43591:SF24">
    <property type="entry name" value="2-METHOXY-6-POLYPRENYL-1,4-BENZOQUINOL METHYLASE, MITOCHONDRIAL"/>
    <property type="match status" value="1"/>
</dbReference>
<accession>A0A0K1EHP7</accession>
<name>A0A0K1EHP7_CHOCO</name>
<dbReference type="STRING" id="52.CMC5_043550"/>
<evidence type="ECO:0000313" key="7">
    <source>
        <dbReference type="EMBL" id="AKT40202.1"/>
    </source>
</evidence>
<dbReference type="PROSITE" id="PS01183">
    <property type="entry name" value="UBIE_1"/>
    <property type="match status" value="1"/>
</dbReference>
<proteinExistence type="inferred from homology"/>
<feature type="binding site" evidence="5">
    <location>
        <position position="103"/>
    </location>
    <ligand>
        <name>S-adenosyl-L-methionine</name>
        <dbReference type="ChEBI" id="CHEBI:59789"/>
    </ligand>
</feature>
<dbReference type="Pfam" id="PF01209">
    <property type="entry name" value="Ubie_methyltran"/>
    <property type="match status" value="1"/>
</dbReference>
<dbReference type="NCBIfam" id="TIGR01934">
    <property type="entry name" value="MenG_MenH_UbiE"/>
    <property type="match status" value="1"/>
</dbReference>
<keyword evidence="1 5" id="KW-0474">Menaquinone biosynthesis</keyword>
<dbReference type="CDD" id="cd02440">
    <property type="entry name" value="AdoMet_MTases"/>
    <property type="match status" value="1"/>
</dbReference>
<feature type="region of interest" description="Disordered" evidence="6">
    <location>
        <begin position="1"/>
        <end position="29"/>
    </location>
</feature>
<protein>
    <recommendedName>
        <fullName evidence="5">Demethylmenaquinone methyltransferase</fullName>
        <ecNumber evidence="5">2.1.1.163</ecNumber>
    </recommendedName>
</protein>
<keyword evidence="3 5" id="KW-0808">Transferase</keyword>
<comment type="catalytic activity">
    <reaction evidence="5">
        <text>a 2-demethylmenaquinol + S-adenosyl-L-methionine = a menaquinol + S-adenosyl-L-homocysteine + H(+)</text>
        <dbReference type="Rhea" id="RHEA:42640"/>
        <dbReference type="Rhea" id="RHEA-COMP:9539"/>
        <dbReference type="Rhea" id="RHEA-COMP:9563"/>
        <dbReference type="ChEBI" id="CHEBI:15378"/>
        <dbReference type="ChEBI" id="CHEBI:18151"/>
        <dbReference type="ChEBI" id="CHEBI:55437"/>
        <dbReference type="ChEBI" id="CHEBI:57856"/>
        <dbReference type="ChEBI" id="CHEBI:59789"/>
        <dbReference type="EC" id="2.1.1.163"/>
    </reaction>
</comment>
<gene>
    <name evidence="7" type="primary">ubiE</name>
    <name evidence="5" type="synonym">menG</name>
    <name evidence="7" type="ORF">CMC5_043550</name>
</gene>
<evidence type="ECO:0000256" key="6">
    <source>
        <dbReference type="SAM" id="MobiDB-lite"/>
    </source>
</evidence>
<keyword evidence="2 5" id="KW-0489">Methyltransferase</keyword>
<dbReference type="AlphaFoldDB" id="A0A0K1EHP7"/>
<sequence length="275" mass="29001">MSGAAEQEATGGAEGGQLQGSPLEGRSARAGSGEMFDAIAARYDLMNRLVSMGLDQGWRKEAVRALELASRPKHGTVLDLATGTADLALAIAEAHDVRVLGIDPSEKMLAIGREKVKYAHLSGRVSLRLGDAQALDLDDQSVDGVTMAFGIRNVPDRAKALREMARVTKDGGRVAILELSEPREGVLSKLAQFHIHTVVPWLGSVLSGAPEYGYLQRSIAAFPPPEEFAEVMRASGLDIVSVEPMTFGVVCLFVGTPSRAARSSQATGGGRAGHG</sequence>
<dbReference type="HAMAP" id="MF_01813">
    <property type="entry name" value="MenG_UbiE_methyltr"/>
    <property type="match status" value="1"/>
</dbReference>
<feature type="compositionally biased region" description="Low complexity" evidence="6">
    <location>
        <begin position="1"/>
        <end position="11"/>
    </location>
</feature>
<dbReference type="OrthoDB" id="9808140at2"/>
<dbReference type="UniPathway" id="UPA00079">
    <property type="reaction ID" value="UER00169"/>
</dbReference>
<dbReference type="EC" id="2.1.1.163" evidence="5"/>
<dbReference type="InterPro" id="IPR023576">
    <property type="entry name" value="UbiE/COQ5_MeTrFase_CS"/>
</dbReference>
<evidence type="ECO:0000256" key="4">
    <source>
        <dbReference type="ARBA" id="ARBA00022691"/>
    </source>
</evidence>
<dbReference type="NCBIfam" id="NF001244">
    <property type="entry name" value="PRK00216.1-5"/>
    <property type="match status" value="1"/>
</dbReference>
<dbReference type="GO" id="GO:0006744">
    <property type="term" value="P:ubiquinone biosynthetic process"/>
    <property type="evidence" value="ECO:0007669"/>
    <property type="project" value="UniProtKB-UniPathway"/>
</dbReference>
<dbReference type="GO" id="GO:0032259">
    <property type="term" value="P:methylation"/>
    <property type="evidence" value="ECO:0007669"/>
    <property type="project" value="UniProtKB-KW"/>
</dbReference>
<dbReference type="EMBL" id="CP012159">
    <property type="protein sequence ID" value="AKT40202.1"/>
    <property type="molecule type" value="Genomic_DNA"/>
</dbReference>
<comment type="function">
    <text evidence="5">Methyltransferase required for the conversion of demethylmenaquinol (DMKH2) to menaquinol (MKH2).</text>
</comment>
<dbReference type="GO" id="GO:0043770">
    <property type="term" value="F:demethylmenaquinone methyltransferase activity"/>
    <property type="evidence" value="ECO:0007669"/>
    <property type="project" value="UniProtKB-UniRule"/>
</dbReference>
<dbReference type="InterPro" id="IPR004033">
    <property type="entry name" value="UbiE/COQ5_MeTrFase"/>
</dbReference>
<feature type="binding site" evidence="5">
    <location>
        <begin position="131"/>
        <end position="132"/>
    </location>
    <ligand>
        <name>S-adenosyl-L-methionine</name>
        <dbReference type="ChEBI" id="CHEBI:59789"/>
    </ligand>
</feature>
<dbReference type="SUPFAM" id="SSF53335">
    <property type="entry name" value="S-adenosyl-L-methionine-dependent methyltransferases"/>
    <property type="match status" value="1"/>
</dbReference>